<protein>
    <submittedName>
        <fullName evidence="1">Uncharacterized protein</fullName>
    </submittedName>
</protein>
<reference evidence="1 2" key="1">
    <citation type="journal article" date="2018" name="Genome Announc.">
        <title>Complete genomes of two Megasphaera elsdenii strains, NCIMB 702410 and ATCC 25940.</title>
        <authorList>
            <person name="Hatmaker E.A."/>
            <person name="O'Dell K."/>
            <person name="Riley L.A."/>
            <person name="Klingeman D.M."/>
            <person name="Guss A.M."/>
        </authorList>
    </citation>
    <scope>NUCLEOTIDE SEQUENCE [LARGE SCALE GENOMIC DNA]</scope>
    <source>
        <strain evidence="1 2">NCIMB702410</strain>
    </source>
</reference>
<sequence length="177" mass="20874">MDVLAAAVALVLILAILNVVPYYVGRYILLYSLRRYRSLTVPSSLTIRRPRLFGRDCQEIDICHDRLRLVDWDGVTCPIRPDYVRYVHFYQERSSKGRRQWYPYVTLYSKMARVGPETPRRFSLCGSERGRGYDGVQLINHMQIDIKDYVLLRKYCRQERIPVHDDYAPAWQLPLCG</sequence>
<evidence type="ECO:0000313" key="1">
    <source>
        <dbReference type="EMBL" id="AVO26213.1"/>
    </source>
</evidence>
<proteinExistence type="predicted"/>
<dbReference type="Proteomes" id="UP000238358">
    <property type="component" value="Chromosome"/>
</dbReference>
<organism evidence="1 2">
    <name type="scientific">Megasphaera elsdenii</name>
    <dbReference type="NCBI Taxonomy" id="907"/>
    <lineage>
        <taxon>Bacteria</taxon>
        <taxon>Bacillati</taxon>
        <taxon>Bacillota</taxon>
        <taxon>Negativicutes</taxon>
        <taxon>Veillonellales</taxon>
        <taxon>Veillonellaceae</taxon>
        <taxon>Megasphaera</taxon>
    </lineage>
</organism>
<accession>A0A269TDA9</accession>
<evidence type="ECO:0000313" key="2">
    <source>
        <dbReference type="Proteomes" id="UP000238358"/>
    </source>
</evidence>
<dbReference type="EMBL" id="CP027569">
    <property type="protein sequence ID" value="AVO26213.1"/>
    <property type="molecule type" value="Genomic_DNA"/>
</dbReference>
<dbReference type="AlphaFoldDB" id="A0A269TDA9"/>
<name>A0A269TDA9_MEGEL</name>
<dbReference type="RefSeq" id="WP_027894823.1">
    <property type="nucleotide sequence ID" value="NZ_CABMON010000009.1"/>
</dbReference>
<gene>
    <name evidence="1" type="ORF">C6Y28_00435</name>
</gene>